<protein>
    <recommendedName>
        <fullName evidence="4">Lipoprotein SmpA/OmlA domain-containing protein</fullName>
    </recommendedName>
</protein>
<name>A0AAW6VRQ1_9BACT</name>
<feature type="chain" id="PRO_5044015019" description="Lipoprotein SmpA/OmlA domain-containing protein" evidence="1">
    <location>
        <begin position="22"/>
        <end position="131"/>
    </location>
</feature>
<comment type="caution">
    <text evidence="2">The sequence shown here is derived from an EMBL/GenBank/DDBJ whole genome shotgun (WGS) entry which is preliminary data.</text>
</comment>
<dbReference type="RefSeq" id="WP_284075139.1">
    <property type="nucleotide sequence ID" value="NZ_JAQTJH010000020.1"/>
</dbReference>
<dbReference type="Proteomes" id="UP001237843">
    <property type="component" value="Unassembled WGS sequence"/>
</dbReference>
<reference evidence="2" key="1">
    <citation type="journal article" date="2023" name="Antibiotics">
        <title>Genomic Characterization of Antibiotic-Resistant Campylobacterales Isolated from Chilean Poultry Meat.</title>
        <authorList>
            <person name="Concha-Toloza M."/>
            <person name="Lopez-Cantillo M."/>
            <person name="Molina-Mora J.A."/>
            <person name="Collado L."/>
        </authorList>
    </citation>
    <scope>NUCLEOTIDE SEQUENCE</scope>
    <source>
        <strain evidence="2">FR1p273A</strain>
    </source>
</reference>
<dbReference type="EMBL" id="JAQTJH010000020">
    <property type="protein sequence ID" value="MDK2063157.1"/>
    <property type="molecule type" value="Genomic_DNA"/>
</dbReference>
<feature type="signal peptide" evidence="1">
    <location>
        <begin position="1"/>
        <end position="21"/>
    </location>
</feature>
<evidence type="ECO:0000256" key="1">
    <source>
        <dbReference type="SAM" id="SignalP"/>
    </source>
</evidence>
<gene>
    <name evidence="2" type="ORF">PT520_11585</name>
</gene>
<organism evidence="2 3">
    <name type="scientific">Aliarcobacter butzleri</name>
    <dbReference type="NCBI Taxonomy" id="28197"/>
    <lineage>
        <taxon>Bacteria</taxon>
        <taxon>Pseudomonadati</taxon>
        <taxon>Campylobacterota</taxon>
        <taxon>Epsilonproteobacteria</taxon>
        <taxon>Campylobacterales</taxon>
        <taxon>Arcobacteraceae</taxon>
        <taxon>Aliarcobacter</taxon>
    </lineage>
</organism>
<dbReference type="AlphaFoldDB" id="A0AAW6VRQ1"/>
<dbReference type="PROSITE" id="PS51257">
    <property type="entry name" value="PROKAR_LIPOPROTEIN"/>
    <property type="match status" value="1"/>
</dbReference>
<evidence type="ECO:0000313" key="2">
    <source>
        <dbReference type="EMBL" id="MDK2063157.1"/>
    </source>
</evidence>
<reference evidence="2" key="2">
    <citation type="submission" date="2023-02" db="EMBL/GenBank/DDBJ databases">
        <authorList>
            <person name="Concha-Toloza M."/>
            <person name="Lopez-Cantillo M."/>
            <person name="Molina-Mora J."/>
            <person name="Collado L."/>
        </authorList>
    </citation>
    <scope>NUCLEOTIDE SEQUENCE</scope>
    <source>
        <strain evidence="2">FR1p273A</strain>
    </source>
</reference>
<evidence type="ECO:0008006" key="4">
    <source>
        <dbReference type="Google" id="ProtNLM"/>
    </source>
</evidence>
<sequence length="131" mass="14554">MKKISLIASSLVLGTVLFTGCAVKTGNDRIENVTQDNILNMIEDGKSTKADVRKTFGEPKNIDFMDNGLEKWEYHHSRSVQKGVNYVPVVNWFVKGTDDTKKTLLVLFEGNIVKTHSFSSSEGETMGGLVR</sequence>
<evidence type="ECO:0000313" key="3">
    <source>
        <dbReference type="Proteomes" id="UP001237843"/>
    </source>
</evidence>
<keyword evidence="1" id="KW-0732">Signal</keyword>
<accession>A0AAW6VRQ1</accession>
<proteinExistence type="predicted"/>